<evidence type="ECO:0000256" key="5">
    <source>
        <dbReference type="ARBA" id="ARBA00022679"/>
    </source>
</evidence>
<dbReference type="Pfam" id="PF02518">
    <property type="entry name" value="HATPase_c"/>
    <property type="match status" value="1"/>
</dbReference>
<keyword evidence="4" id="KW-0597">Phosphoprotein</keyword>
<dbReference type="InterPro" id="IPR036097">
    <property type="entry name" value="HisK_dim/P_sf"/>
</dbReference>
<dbReference type="SUPFAM" id="SSF55874">
    <property type="entry name" value="ATPase domain of HSP90 chaperone/DNA topoisomerase II/histidine kinase"/>
    <property type="match status" value="1"/>
</dbReference>
<dbReference type="SMART" id="SM00387">
    <property type="entry name" value="HATPase_c"/>
    <property type="match status" value="1"/>
</dbReference>
<keyword evidence="10 11" id="KW-0472">Membrane</keyword>
<keyword evidence="15" id="KW-1185">Reference proteome</keyword>
<dbReference type="PANTHER" id="PTHR45436">
    <property type="entry name" value="SENSOR HISTIDINE KINASE YKOH"/>
    <property type="match status" value="1"/>
</dbReference>
<sequence length="458" mass="50957">MRAISAFRNSSSFTLSIVFTSLLMIGVVFITYFLIISNDDLLIRESEAAINADIRGFNSLYRAAGSKAVEKALNDRIAENGNDFFYHLKNDKNKFITGNMLFWPSDGTQSIKNGMISLKIGDAASKEYDVMAKIMVLTNGHQLLIGRNIDDIEIIQWVGRTFGWIMILILCLISATSIWVAYYVVNRINIISEKADDIISTGKLTERLPVDSNWDDLSKLTMALNKMLDQFEYSVEGIKSVSDNIAHDLRTPLARLKTHIEVMPEGDDKYALLKESDNLLSIFNSLLRIADIESERKTSAFAQHNMKKILEDVIDLYSPIIEDNKIHLTLTINLKNEALYCDKDLIFQAFANVLDNAIKFNQVGGHIIVTLDNATLGQQKQMVFSVLDSGPGVTPSAFEKLTQRFYRADSSRSKSGNGLGLALVLAIVNLHKGTIGFIDKPLATSSGLGCEIVLPQRG</sequence>
<evidence type="ECO:0000256" key="3">
    <source>
        <dbReference type="ARBA" id="ARBA00012438"/>
    </source>
</evidence>
<evidence type="ECO:0000259" key="12">
    <source>
        <dbReference type="PROSITE" id="PS50109"/>
    </source>
</evidence>
<evidence type="ECO:0000256" key="4">
    <source>
        <dbReference type="ARBA" id="ARBA00022553"/>
    </source>
</evidence>
<keyword evidence="6 11" id="KW-0812">Transmembrane</keyword>
<organism evidence="14 15">
    <name type="scientific">Brumicola pallidula DSM 14239 = ACAM 615</name>
    <dbReference type="NCBI Taxonomy" id="1121922"/>
    <lineage>
        <taxon>Bacteria</taxon>
        <taxon>Pseudomonadati</taxon>
        <taxon>Pseudomonadota</taxon>
        <taxon>Gammaproteobacteria</taxon>
        <taxon>Alteromonadales</taxon>
        <taxon>Alteromonadaceae</taxon>
        <taxon>Brumicola</taxon>
    </lineage>
</organism>
<dbReference type="PROSITE" id="PS50109">
    <property type="entry name" value="HIS_KIN"/>
    <property type="match status" value="1"/>
</dbReference>
<dbReference type="Pfam" id="PF00512">
    <property type="entry name" value="HisKA"/>
    <property type="match status" value="1"/>
</dbReference>
<dbReference type="SMART" id="SM00388">
    <property type="entry name" value="HisKA"/>
    <property type="match status" value="1"/>
</dbReference>
<dbReference type="InterPro" id="IPR050428">
    <property type="entry name" value="TCS_sensor_his_kinase"/>
</dbReference>
<evidence type="ECO:0000256" key="8">
    <source>
        <dbReference type="ARBA" id="ARBA00022989"/>
    </source>
</evidence>
<keyword evidence="5" id="KW-0808">Transferase</keyword>
<evidence type="ECO:0000256" key="7">
    <source>
        <dbReference type="ARBA" id="ARBA00022777"/>
    </source>
</evidence>
<feature type="transmembrane region" description="Helical" evidence="11">
    <location>
        <begin position="12"/>
        <end position="35"/>
    </location>
</feature>
<dbReference type="InterPro" id="IPR003660">
    <property type="entry name" value="HAMP_dom"/>
</dbReference>
<dbReference type="EC" id="2.7.13.3" evidence="3"/>
<dbReference type="CDD" id="cd00082">
    <property type="entry name" value="HisKA"/>
    <property type="match status" value="1"/>
</dbReference>
<dbReference type="InterPro" id="IPR005467">
    <property type="entry name" value="His_kinase_dom"/>
</dbReference>
<evidence type="ECO:0000313" key="14">
    <source>
        <dbReference type="EMBL" id="GAC30103.1"/>
    </source>
</evidence>
<dbReference type="Proteomes" id="UP000006251">
    <property type="component" value="Unassembled WGS sequence"/>
</dbReference>
<dbReference type="Gene3D" id="1.10.287.130">
    <property type="match status" value="1"/>
</dbReference>
<evidence type="ECO:0000256" key="6">
    <source>
        <dbReference type="ARBA" id="ARBA00022692"/>
    </source>
</evidence>
<dbReference type="STRING" id="1121922.GCA_000428905_00198"/>
<reference evidence="15" key="1">
    <citation type="journal article" date="2014" name="Environ. Microbiol.">
        <title>Comparative genomics of the marine bacterial genus Glaciecola reveals the high degree of genomic diversity and genomic characteristic for cold adaptation.</title>
        <authorList>
            <person name="Qin Q.L."/>
            <person name="Xie B.B."/>
            <person name="Yu Y."/>
            <person name="Shu Y.L."/>
            <person name="Rong J.C."/>
            <person name="Zhang Y.J."/>
            <person name="Zhao D.L."/>
            <person name="Chen X.L."/>
            <person name="Zhang X.Y."/>
            <person name="Chen B."/>
            <person name="Zhou B.C."/>
            <person name="Zhang Y.Z."/>
        </authorList>
    </citation>
    <scope>NUCLEOTIDE SEQUENCE [LARGE SCALE GENOMIC DNA]</scope>
    <source>
        <strain evidence="15">ACAM 615</strain>
    </source>
</reference>
<dbReference type="InterPro" id="IPR003661">
    <property type="entry name" value="HisK_dim/P_dom"/>
</dbReference>
<dbReference type="AlphaFoldDB" id="K6ZMJ4"/>
<dbReference type="GO" id="GO:0000155">
    <property type="term" value="F:phosphorelay sensor kinase activity"/>
    <property type="evidence" value="ECO:0007669"/>
    <property type="project" value="InterPro"/>
</dbReference>
<evidence type="ECO:0000256" key="1">
    <source>
        <dbReference type="ARBA" id="ARBA00000085"/>
    </source>
</evidence>
<evidence type="ECO:0000256" key="10">
    <source>
        <dbReference type="ARBA" id="ARBA00023136"/>
    </source>
</evidence>
<comment type="caution">
    <text evidence="14">The sequence shown here is derived from an EMBL/GenBank/DDBJ whole genome shotgun (WGS) entry which is preliminary data.</text>
</comment>
<gene>
    <name evidence="14" type="ORF">GPAL_3252</name>
</gene>
<dbReference type="PANTHER" id="PTHR45436:SF8">
    <property type="entry name" value="HISTIDINE KINASE"/>
    <property type="match status" value="1"/>
</dbReference>
<comment type="subcellular location">
    <subcellularLocation>
        <location evidence="2">Membrane</location>
    </subcellularLocation>
</comment>
<dbReference type="InterPro" id="IPR036890">
    <property type="entry name" value="HATPase_C_sf"/>
</dbReference>
<feature type="domain" description="HAMP" evidence="13">
    <location>
        <begin position="182"/>
        <end position="236"/>
    </location>
</feature>
<protein>
    <recommendedName>
        <fullName evidence="3">histidine kinase</fullName>
        <ecNumber evidence="3">2.7.13.3</ecNumber>
    </recommendedName>
</protein>
<comment type="catalytic activity">
    <reaction evidence="1">
        <text>ATP + protein L-histidine = ADP + protein N-phospho-L-histidine.</text>
        <dbReference type="EC" id="2.7.13.3"/>
    </reaction>
</comment>
<keyword evidence="8 11" id="KW-1133">Transmembrane helix</keyword>
<dbReference type="PRINTS" id="PR00344">
    <property type="entry name" value="BCTRLSENSOR"/>
</dbReference>
<dbReference type="PROSITE" id="PS50885">
    <property type="entry name" value="HAMP"/>
    <property type="match status" value="1"/>
</dbReference>
<dbReference type="CDD" id="cd00075">
    <property type="entry name" value="HATPase"/>
    <property type="match status" value="1"/>
</dbReference>
<dbReference type="InterPro" id="IPR004358">
    <property type="entry name" value="Sig_transdc_His_kin-like_C"/>
</dbReference>
<dbReference type="CDD" id="cd06225">
    <property type="entry name" value="HAMP"/>
    <property type="match status" value="1"/>
</dbReference>
<dbReference type="Gene3D" id="6.10.340.10">
    <property type="match status" value="1"/>
</dbReference>
<proteinExistence type="predicted"/>
<evidence type="ECO:0000256" key="11">
    <source>
        <dbReference type="SAM" id="Phobius"/>
    </source>
</evidence>
<name>K6ZMJ4_9ALTE</name>
<dbReference type="GO" id="GO:0005886">
    <property type="term" value="C:plasma membrane"/>
    <property type="evidence" value="ECO:0007669"/>
    <property type="project" value="TreeGrafter"/>
</dbReference>
<evidence type="ECO:0000256" key="9">
    <source>
        <dbReference type="ARBA" id="ARBA00023012"/>
    </source>
</evidence>
<dbReference type="EMBL" id="BAEQ01000052">
    <property type="protein sequence ID" value="GAC30103.1"/>
    <property type="molecule type" value="Genomic_DNA"/>
</dbReference>
<accession>K6ZMJ4</accession>
<dbReference type="RefSeq" id="WP_006013870.1">
    <property type="nucleotide sequence ID" value="NZ_BAEQ01000052.1"/>
</dbReference>
<keyword evidence="9" id="KW-0902">Two-component regulatory system</keyword>
<dbReference type="Gene3D" id="3.30.565.10">
    <property type="entry name" value="Histidine kinase-like ATPase, C-terminal domain"/>
    <property type="match status" value="1"/>
</dbReference>
<keyword evidence="7" id="KW-0418">Kinase</keyword>
<evidence type="ECO:0000313" key="15">
    <source>
        <dbReference type="Proteomes" id="UP000006251"/>
    </source>
</evidence>
<evidence type="ECO:0000259" key="13">
    <source>
        <dbReference type="PROSITE" id="PS50885"/>
    </source>
</evidence>
<dbReference type="InterPro" id="IPR003594">
    <property type="entry name" value="HATPase_dom"/>
</dbReference>
<evidence type="ECO:0000256" key="2">
    <source>
        <dbReference type="ARBA" id="ARBA00004370"/>
    </source>
</evidence>
<feature type="domain" description="Histidine kinase" evidence="12">
    <location>
        <begin position="244"/>
        <end position="458"/>
    </location>
</feature>
<dbReference type="SUPFAM" id="SSF47384">
    <property type="entry name" value="Homodimeric domain of signal transducing histidine kinase"/>
    <property type="match status" value="1"/>
</dbReference>
<feature type="transmembrane region" description="Helical" evidence="11">
    <location>
        <begin position="162"/>
        <end position="185"/>
    </location>
</feature>